<protein>
    <submittedName>
        <fullName evidence="3">RNA-binding region RNP-1</fullName>
    </submittedName>
</protein>
<evidence type="ECO:0000313" key="3">
    <source>
        <dbReference type="EMBL" id="RCK78849.1"/>
    </source>
</evidence>
<dbReference type="SMART" id="SM00361">
    <property type="entry name" value="RRM_1"/>
    <property type="match status" value="1"/>
</dbReference>
<dbReference type="InterPro" id="IPR003954">
    <property type="entry name" value="RRM_euk-type"/>
</dbReference>
<name>A0A367ZM69_9BACT</name>
<dbReference type="InterPro" id="IPR048289">
    <property type="entry name" value="RRM2_NsCP33-like"/>
</dbReference>
<dbReference type="GO" id="GO:0003723">
    <property type="term" value="F:RNA binding"/>
    <property type="evidence" value="ECO:0007669"/>
    <property type="project" value="UniProtKB-KW"/>
</dbReference>
<dbReference type="SUPFAM" id="SSF54928">
    <property type="entry name" value="RNA-binding domain, RBD"/>
    <property type="match status" value="1"/>
</dbReference>
<dbReference type="Gene3D" id="3.30.70.330">
    <property type="match status" value="1"/>
</dbReference>
<dbReference type="InterPro" id="IPR050886">
    <property type="entry name" value="RNA-binding_reg"/>
</dbReference>
<accession>A0A367ZM69</accession>
<dbReference type="InterPro" id="IPR012677">
    <property type="entry name" value="Nucleotide-bd_a/b_plait_sf"/>
</dbReference>
<dbReference type="EMBL" id="QOQW01000018">
    <property type="protein sequence ID" value="RCK78849.1"/>
    <property type="molecule type" value="Genomic_DNA"/>
</dbReference>
<dbReference type="Pfam" id="PF00076">
    <property type="entry name" value="RRM_1"/>
    <property type="match status" value="1"/>
</dbReference>
<evidence type="ECO:0000313" key="4">
    <source>
        <dbReference type="Proteomes" id="UP000252355"/>
    </source>
</evidence>
<dbReference type="CDD" id="cd21608">
    <property type="entry name" value="RRM2_NsCP33_like"/>
    <property type="match status" value="1"/>
</dbReference>
<feature type="domain" description="RRM" evidence="2">
    <location>
        <begin position="3"/>
        <end position="81"/>
    </location>
</feature>
<dbReference type="Proteomes" id="UP000252355">
    <property type="component" value="Unassembled WGS sequence"/>
</dbReference>
<dbReference type="AlphaFoldDB" id="A0A367ZM69"/>
<dbReference type="PANTHER" id="PTHR48024:SF56">
    <property type="entry name" value="HETEROGENEOUS NUCLEAR RIBONUCLEOPROTEIN A0"/>
    <property type="match status" value="1"/>
</dbReference>
<dbReference type="PROSITE" id="PS50102">
    <property type="entry name" value="RRM"/>
    <property type="match status" value="1"/>
</dbReference>
<dbReference type="InterPro" id="IPR000504">
    <property type="entry name" value="RRM_dom"/>
</dbReference>
<comment type="caution">
    <text evidence="3">The sequence shown here is derived from an EMBL/GenBank/DDBJ whole genome shotgun (WGS) entry which is preliminary data.</text>
</comment>
<dbReference type="PANTHER" id="PTHR48024">
    <property type="entry name" value="GEO13361P1-RELATED"/>
    <property type="match status" value="1"/>
</dbReference>
<evidence type="ECO:0000259" key="2">
    <source>
        <dbReference type="PROSITE" id="PS50102"/>
    </source>
</evidence>
<organism evidence="3 4">
    <name type="scientific">Candidatus Ozemobacter sibiricus</name>
    <dbReference type="NCBI Taxonomy" id="2268124"/>
    <lineage>
        <taxon>Bacteria</taxon>
        <taxon>Candidatus Ozemobacteria</taxon>
        <taxon>Candidatus Ozemobacterales</taxon>
        <taxon>Candidatus Ozemobacteraceae</taxon>
        <taxon>Candidatus Ozemobacter</taxon>
    </lineage>
</organism>
<gene>
    <name evidence="3" type="ORF">OZSIB_0999</name>
</gene>
<sequence length="87" mass="9506">MSVKVFVGNLPFAVNDEKLKTEFSKFGNVESARVVTDKHTNRSRGYGFVEFTDQAAAEAAIQGMNGQPMEGRPLTVNLAKTQGNERA</sequence>
<proteinExistence type="predicted"/>
<dbReference type="SMART" id="SM00360">
    <property type="entry name" value="RRM"/>
    <property type="match status" value="1"/>
</dbReference>
<evidence type="ECO:0000256" key="1">
    <source>
        <dbReference type="ARBA" id="ARBA00022884"/>
    </source>
</evidence>
<keyword evidence="1" id="KW-0694">RNA-binding</keyword>
<dbReference type="InterPro" id="IPR035979">
    <property type="entry name" value="RBD_domain_sf"/>
</dbReference>
<reference evidence="3 4" key="1">
    <citation type="submission" date="2018-05" db="EMBL/GenBank/DDBJ databases">
        <title>A metagenomic window into the 2 km-deep terrestrial subsurface aquifer revealed taxonomically and functionally diverse microbial community comprising novel uncultured bacterial lineages.</title>
        <authorList>
            <person name="Kadnikov V.V."/>
            <person name="Mardanov A.V."/>
            <person name="Beletsky A.V."/>
            <person name="Banks D."/>
            <person name="Pimenov N.V."/>
            <person name="Frank Y.A."/>
            <person name="Karnachuk O.V."/>
            <person name="Ravin N.V."/>
        </authorList>
    </citation>
    <scope>NUCLEOTIDE SEQUENCE [LARGE SCALE GENOMIC DNA]</scope>
    <source>
        <strain evidence="3">BY5</strain>
    </source>
</reference>